<dbReference type="Gene3D" id="3.30.360.10">
    <property type="entry name" value="Dihydrodipicolinate Reductase, domain 2"/>
    <property type="match status" value="1"/>
</dbReference>
<feature type="domain" description="Saccharopine dehydrogenase NADP binding" evidence="1">
    <location>
        <begin position="3"/>
        <end position="126"/>
    </location>
</feature>
<proteinExistence type="predicted"/>
<evidence type="ECO:0000313" key="2">
    <source>
        <dbReference type="EMBL" id="MBL6903397.1"/>
    </source>
</evidence>
<dbReference type="PANTHER" id="PTHR43796:SF2">
    <property type="entry name" value="CARBOXYNORSPERMIDINE SYNTHASE"/>
    <property type="match status" value="1"/>
</dbReference>
<comment type="caution">
    <text evidence="2">The sequence shown here is derived from an EMBL/GenBank/DDBJ whole genome shotgun (WGS) entry which is preliminary data.</text>
</comment>
<protein>
    <submittedName>
        <fullName evidence="2">Saccharopine dehydrogenase NADP-binding domain-containing protein</fullName>
    </submittedName>
</protein>
<reference evidence="2" key="1">
    <citation type="submission" date="2020-10" db="EMBL/GenBank/DDBJ databases">
        <title>Microbiome of the Black Sea water column analyzed by genome centric metagenomics.</title>
        <authorList>
            <person name="Cabello-Yeves P.J."/>
            <person name="Callieri C."/>
            <person name="Picazo A."/>
            <person name="Mehrshad M."/>
            <person name="Haro-Moreno J.M."/>
            <person name="Roda-Garcia J."/>
            <person name="Dzembekova N."/>
            <person name="Slabakova V."/>
            <person name="Slabakova N."/>
            <person name="Moncheva S."/>
            <person name="Rodriguez-Valera F."/>
        </authorList>
    </citation>
    <scope>NUCLEOTIDE SEQUENCE</scope>
    <source>
        <strain evidence="2">BS30m-G43</strain>
    </source>
</reference>
<accession>A0A937JHZ8</accession>
<dbReference type="InterPro" id="IPR005097">
    <property type="entry name" value="Sacchrp_dh_NADP-bd"/>
</dbReference>
<dbReference type="Gene3D" id="3.40.50.720">
    <property type="entry name" value="NAD(P)-binding Rossmann-like Domain"/>
    <property type="match status" value="1"/>
</dbReference>
<evidence type="ECO:0000313" key="3">
    <source>
        <dbReference type="Proteomes" id="UP000705230"/>
    </source>
</evidence>
<dbReference type="InterPro" id="IPR036291">
    <property type="entry name" value="NAD(P)-bd_dom_sf"/>
</dbReference>
<organism evidence="2 3">
    <name type="scientific">SAR86 cluster bacterium</name>
    <dbReference type="NCBI Taxonomy" id="2030880"/>
    <lineage>
        <taxon>Bacteria</taxon>
        <taxon>Pseudomonadati</taxon>
        <taxon>Pseudomonadota</taxon>
        <taxon>Gammaproteobacteria</taxon>
        <taxon>SAR86 cluster</taxon>
    </lineage>
</organism>
<name>A0A937JHZ8_9GAMM</name>
<dbReference type="Proteomes" id="UP000705230">
    <property type="component" value="Unassembled WGS sequence"/>
</dbReference>
<dbReference type="SUPFAM" id="SSF51735">
    <property type="entry name" value="NAD(P)-binding Rossmann-fold domains"/>
    <property type="match status" value="1"/>
</dbReference>
<dbReference type="Pfam" id="PF03435">
    <property type="entry name" value="Sacchrp_dh_NADP"/>
    <property type="match status" value="1"/>
</dbReference>
<dbReference type="AlphaFoldDB" id="A0A937JHZ8"/>
<sequence>MKVLCLGGSGGMGRYATKAIADFEELEAITIADLNKDAAEEFAKSFDAKVQGIGLDVTDTKNLAEALKRHDLVLNTTGPFFMFGVPILKAAIENNCHYIDICDDWEPTEEMLKLDSHAKDVGISAIIGLGASPGITNLMGLVAMEELDSVDTVITGWDLSSVNPAEESSQTGTNAAMIHGIQQMTGKVKIFEDGQLSMVQSLKELKINYPGKGIYKANIFGHPEAISFPYHFPKIKNSFNVAHGSKKIDIYIIKIILWLSEKNIISQDKAANIFHWLETQTNRPSFSSKKAGLPAIYGLAHGIKNGSAASVGVTFSANNLEKEVSMGEATGHPLALGLKLFLQGKINKPGVFAPEGGVIDVQDFFNAYAELEGLEKGLDISRSWEI</sequence>
<dbReference type="PANTHER" id="PTHR43796">
    <property type="entry name" value="CARBOXYNORSPERMIDINE SYNTHASE"/>
    <property type="match status" value="1"/>
</dbReference>
<gene>
    <name evidence="2" type="ORF">ISR29_04265</name>
</gene>
<evidence type="ECO:0000259" key="1">
    <source>
        <dbReference type="Pfam" id="PF03435"/>
    </source>
</evidence>
<dbReference type="EMBL" id="JADHSG010000005">
    <property type="protein sequence ID" value="MBL6903397.1"/>
    <property type="molecule type" value="Genomic_DNA"/>
</dbReference>